<dbReference type="Gene3D" id="3.30.565.10">
    <property type="entry name" value="Histidine kinase-like ATPase, C-terminal domain"/>
    <property type="match status" value="1"/>
</dbReference>
<keyword evidence="10" id="KW-0238">DNA-binding</keyword>
<feature type="domain" description="Histidine kinase" evidence="15">
    <location>
        <begin position="819"/>
        <end position="1036"/>
    </location>
</feature>
<keyword evidence="5" id="KW-0547">Nucleotide-binding</keyword>
<dbReference type="SMART" id="SM00448">
    <property type="entry name" value="REC"/>
    <property type="match status" value="1"/>
</dbReference>
<dbReference type="InterPro" id="IPR011006">
    <property type="entry name" value="CheY-like_superfamily"/>
</dbReference>
<evidence type="ECO:0000256" key="1">
    <source>
        <dbReference type="ARBA" id="ARBA00000085"/>
    </source>
</evidence>
<dbReference type="Gene3D" id="2.60.40.10">
    <property type="entry name" value="Immunoglobulins"/>
    <property type="match status" value="1"/>
</dbReference>
<gene>
    <name evidence="17" type="ORF">CE91St7_30160</name>
</gene>
<dbReference type="PANTHER" id="PTHR43547">
    <property type="entry name" value="TWO-COMPONENT HISTIDINE KINASE"/>
    <property type="match status" value="1"/>
</dbReference>
<feature type="modified residue" description="4-aspartylphosphate" evidence="12">
    <location>
        <position position="1123"/>
    </location>
</feature>
<evidence type="ECO:0000313" key="18">
    <source>
        <dbReference type="Proteomes" id="UP001055104"/>
    </source>
</evidence>
<dbReference type="SUPFAM" id="SSF55874">
    <property type="entry name" value="ATPase domain of HSP90 chaperone/DNA topoisomerase II/histidine kinase"/>
    <property type="match status" value="1"/>
</dbReference>
<dbReference type="PROSITE" id="PS50110">
    <property type="entry name" value="RESPONSE_REGULATORY"/>
    <property type="match status" value="1"/>
</dbReference>
<dbReference type="FunFam" id="3.30.565.10:FF:000037">
    <property type="entry name" value="Hybrid sensor histidine kinase/response regulator"/>
    <property type="match status" value="1"/>
</dbReference>
<dbReference type="InterPro" id="IPR018062">
    <property type="entry name" value="HTH_AraC-typ_CS"/>
</dbReference>
<keyword evidence="6 17" id="KW-0418">Kinase</keyword>
<dbReference type="Pfam" id="PF07494">
    <property type="entry name" value="Reg_prop"/>
    <property type="match status" value="1"/>
</dbReference>
<dbReference type="InterPro" id="IPR011110">
    <property type="entry name" value="Reg_prop"/>
</dbReference>
<dbReference type="SUPFAM" id="SSF46689">
    <property type="entry name" value="Homeodomain-like"/>
    <property type="match status" value="1"/>
</dbReference>
<keyword evidence="9" id="KW-0805">Transcription regulation</keyword>
<dbReference type="SUPFAM" id="SSF63829">
    <property type="entry name" value="Calcium-dependent phosphotriesterase"/>
    <property type="match status" value="2"/>
</dbReference>
<dbReference type="InterPro" id="IPR015943">
    <property type="entry name" value="WD40/YVTN_repeat-like_dom_sf"/>
</dbReference>
<dbReference type="InterPro" id="IPR036097">
    <property type="entry name" value="HisK_dim/P_sf"/>
</dbReference>
<evidence type="ECO:0000256" key="4">
    <source>
        <dbReference type="ARBA" id="ARBA00022679"/>
    </source>
</evidence>
<dbReference type="InterPro" id="IPR003661">
    <property type="entry name" value="HisK_dim/P_dom"/>
</dbReference>
<keyword evidence="4" id="KW-0808">Transferase</keyword>
<feature type="domain" description="Response regulatory" evidence="16">
    <location>
        <begin position="1075"/>
        <end position="1190"/>
    </location>
</feature>
<evidence type="ECO:0000256" key="2">
    <source>
        <dbReference type="ARBA" id="ARBA00012438"/>
    </source>
</evidence>
<dbReference type="GO" id="GO:0005524">
    <property type="term" value="F:ATP binding"/>
    <property type="evidence" value="ECO:0007669"/>
    <property type="project" value="UniProtKB-KW"/>
</dbReference>
<dbReference type="EC" id="2.7.13.3" evidence="2"/>
<dbReference type="Proteomes" id="UP001055104">
    <property type="component" value="Unassembled WGS sequence"/>
</dbReference>
<evidence type="ECO:0000256" key="6">
    <source>
        <dbReference type="ARBA" id="ARBA00022777"/>
    </source>
</evidence>
<evidence type="ECO:0000259" key="16">
    <source>
        <dbReference type="PROSITE" id="PS50110"/>
    </source>
</evidence>
<dbReference type="Gene3D" id="2.130.10.10">
    <property type="entry name" value="YVTN repeat-like/Quinoprotein amine dehydrogenase"/>
    <property type="match status" value="2"/>
</dbReference>
<feature type="domain" description="HTH araC/xylS-type" evidence="14">
    <location>
        <begin position="1222"/>
        <end position="1322"/>
    </location>
</feature>
<dbReference type="InterPro" id="IPR018060">
    <property type="entry name" value="HTH_AraC"/>
</dbReference>
<dbReference type="Pfam" id="PF00512">
    <property type="entry name" value="HisKA"/>
    <property type="match status" value="1"/>
</dbReference>
<keyword evidence="11" id="KW-0804">Transcription</keyword>
<keyword evidence="8" id="KW-0902">Two-component regulatory system</keyword>
<dbReference type="GO" id="GO:0000155">
    <property type="term" value="F:phosphorelay sensor kinase activity"/>
    <property type="evidence" value="ECO:0007669"/>
    <property type="project" value="InterPro"/>
</dbReference>
<dbReference type="SMART" id="SM00342">
    <property type="entry name" value="HTH_ARAC"/>
    <property type="match status" value="1"/>
</dbReference>
<evidence type="ECO:0000256" key="7">
    <source>
        <dbReference type="ARBA" id="ARBA00022840"/>
    </source>
</evidence>
<dbReference type="InterPro" id="IPR004358">
    <property type="entry name" value="Sig_transdc_His_kin-like_C"/>
</dbReference>
<dbReference type="CDD" id="cd00082">
    <property type="entry name" value="HisKA"/>
    <property type="match status" value="1"/>
</dbReference>
<evidence type="ECO:0000256" key="5">
    <source>
        <dbReference type="ARBA" id="ARBA00022741"/>
    </source>
</evidence>
<reference evidence="17" key="1">
    <citation type="submission" date="2022-01" db="EMBL/GenBank/DDBJ databases">
        <title>Novel bile acid biosynthetic pathways are enriched in the microbiome of centenarians.</title>
        <authorList>
            <person name="Sato Y."/>
            <person name="Atarashi K."/>
            <person name="Plichta R.D."/>
            <person name="Arai Y."/>
            <person name="Sasajima S."/>
            <person name="Kearney M.S."/>
            <person name="Suda W."/>
            <person name="Takeshita K."/>
            <person name="Sasaki T."/>
            <person name="Okamoto S."/>
            <person name="Skelly N.A."/>
            <person name="Okamura Y."/>
            <person name="Vlamakis H."/>
            <person name="Li Y."/>
            <person name="Tanoue T."/>
            <person name="Takei H."/>
            <person name="Nittono H."/>
            <person name="Narushima S."/>
            <person name="Irie J."/>
            <person name="Itoh H."/>
            <person name="Moriya K."/>
            <person name="Sugiura Y."/>
            <person name="Suematsu M."/>
            <person name="Moritoki N."/>
            <person name="Shibata S."/>
            <person name="Littman R.D."/>
            <person name="Fischbach A.M."/>
            <person name="Uwamino Y."/>
            <person name="Inoue T."/>
            <person name="Honda A."/>
            <person name="Hattori M."/>
            <person name="Murai T."/>
            <person name="Xavier J.R."/>
            <person name="Hirose N."/>
            <person name="Honda K."/>
        </authorList>
    </citation>
    <scope>NUCLEOTIDE SEQUENCE</scope>
    <source>
        <strain evidence="17">CE91-St7</strain>
    </source>
</reference>
<dbReference type="SMART" id="SM00387">
    <property type="entry name" value="HATPase_c"/>
    <property type="match status" value="1"/>
</dbReference>
<dbReference type="PROSITE" id="PS50109">
    <property type="entry name" value="HIS_KIN"/>
    <property type="match status" value="1"/>
</dbReference>
<keyword evidence="13" id="KW-0472">Membrane</keyword>
<evidence type="ECO:0000256" key="3">
    <source>
        <dbReference type="ARBA" id="ARBA00022553"/>
    </source>
</evidence>
<dbReference type="EMBL" id="BQOB01000001">
    <property type="protein sequence ID" value="GKH82132.1"/>
    <property type="molecule type" value="Genomic_DNA"/>
</dbReference>
<evidence type="ECO:0000313" key="17">
    <source>
        <dbReference type="EMBL" id="GKH82132.1"/>
    </source>
</evidence>
<dbReference type="Gene3D" id="3.40.50.2300">
    <property type="match status" value="1"/>
</dbReference>
<dbReference type="InterPro" id="IPR009057">
    <property type="entry name" value="Homeodomain-like_sf"/>
</dbReference>
<dbReference type="InterPro" id="IPR013783">
    <property type="entry name" value="Ig-like_fold"/>
</dbReference>
<dbReference type="Gene3D" id="1.10.10.60">
    <property type="entry name" value="Homeodomain-like"/>
    <property type="match status" value="2"/>
</dbReference>
<dbReference type="InterPro" id="IPR005467">
    <property type="entry name" value="His_kinase_dom"/>
</dbReference>
<dbReference type="InterPro" id="IPR003594">
    <property type="entry name" value="HATPase_dom"/>
</dbReference>
<keyword evidence="3 12" id="KW-0597">Phosphoprotein</keyword>
<keyword evidence="7" id="KW-0067">ATP-binding</keyword>
<evidence type="ECO:0000256" key="9">
    <source>
        <dbReference type="ARBA" id="ARBA00023015"/>
    </source>
</evidence>
<dbReference type="GO" id="GO:0043565">
    <property type="term" value="F:sequence-specific DNA binding"/>
    <property type="evidence" value="ECO:0007669"/>
    <property type="project" value="InterPro"/>
</dbReference>
<keyword evidence="13" id="KW-1133">Transmembrane helix</keyword>
<dbReference type="GO" id="GO:0003700">
    <property type="term" value="F:DNA-binding transcription factor activity"/>
    <property type="evidence" value="ECO:0007669"/>
    <property type="project" value="InterPro"/>
</dbReference>
<comment type="caution">
    <text evidence="17">The sequence shown here is derived from an EMBL/GenBank/DDBJ whole genome shotgun (WGS) entry which is preliminary data.</text>
</comment>
<keyword evidence="13" id="KW-0812">Transmembrane</keyword>
<dbReference type="SMART" id="SM00388">
    <property type="entry name" value="HisKA"/>
    <property type="match status" value="1"/>
</dbReference>
<dbReference type="InterPro" id="IPR036890">
    <property type="entry name" value="HATPase_C_sf"/>
</dbReference>
<dbReference type="Pfam" id="PF07495">
    <property type="entry name" value="Y_Y_Y"/>
    <property type="match status" value="1"/>
</dbReference>
<evidence type="ECO:0000256" key="11">
    <source>
        <dbReference type="ARBA" id="ARBA00023163"/>
    </source>
</evidence>
<name>A0AA37KHZ5_9BACT</name>
<comment type="catalytic activity">
    <reaction evidence="1">
        <text>ATP + protein L-histidine = ADP + protein N-phospho-L-histidine.</text>
        <dbReference type="EC" id="2.7.13.3"/>
    </reaction>
</comment>
<dbReference type="RefSeq" id="WP_118391562.1">
    <property type="nucleotide sequence ID" value="NZ_BQOA01000001.1"/>
</dbReference>
<organism evidence="17 18">
    <name type="scientific">Phocaeicola dorei</name>
    <dbReference type="NCBI Taxonomy" id="357276"/>
    <lineage>
        <taxon>Bacteria</taxon>
        <taxon>Pseudomonadati</taxon>
        <taxon>Bacteroidota</taxon>
        <taxon>Bacteroidia</taxon>
        <taxon>Bacteroidales</taxon>
        <taxon>Bacteroidaceae</taxon>
        <taxon>Phocaeicola</taxon>
    </lineage>
</organism>
<dbReference type="PRINTS" id="PR00344">
    <property type="entry name" value="BCTRLSENSOR"/>
</dbReference>
<evidence type="ECO:0000256" key="12">
    <source>
        <dbReference type="PROSITE-ProRule" id="PRU00169"/>
    </source>
</evidence>
<protein>
    <recommendedName>
        <fullName evidence="2">histidine kinase</fullName>
        <ecNumber evidence="2">2.7.13.3</ecNumber>
    </recommendedName>
</protein>
<dbReference type="PANTHER" id="PTHR43547:SF2">
    <property type="entry name" value="HYBRID SIGNAL TRANSDUCTION HISTIDINE KINASE C"/>
    <property type="match status" value="1"/>
</dbReference>
<dbReference type="Pfam" id="PF00072">
    <property type="entry name" value="Response_reg"/>
    <property type="match status" value="1"/>
</dbReference>
<sequence>MRALFLAILCLFTGLGLYPSNQRDINVKVVDERLGLSHQSVNCFWEDEFGFMWIGTQNGLNRFDGYEVETFLPDNRNPYSILSNNIRQLCGDRNGHLFVRSLQCVESYDMRTERFSVIYEGTTGAMTCMHDSLFIASRNSIYVKPLASHQFSVKYTLPDEEEINHMLIDDVNSEVIVSTLTGKLYFIDLNTGEILNNLQTGFSNNLYLDKKQFLWVNLRDKGLIRMKNRQIMKTYTTSDGLIHDNVRTVSQVNDSLFYIATYGGLQLLNTVKNKFTTYEYVLNDDIYDVRSITSMYLDSNKTLWMGTFYRGLQYYNTANDRYRFWGTSKRNNNILSSNIVSAITEDKNGGIWLGTEGKGVDAFNLKTQISYQSQSDIVKSLFYDPQTDELWIATLFEGVKSLNLHSGVTKNVAPAIYDQSHVKVSSLMNPIKMIASPLNDNRLLLASRNGLVELDKTNNRLYKVDDKTVLGENVSQVWDVYQDNDTLWVITSYKLFLIDLKKQKRNAYTFDYISHRRNKQHFNCILKSRSGDIYLGTTGSGLVRYCKKNHSFVFYGQQEGLEGGFIHGLQQCPLDNHIYIATNIGISRFTEENNRFENFSYRDNWPIFSITPGGFYISNSGTLYVNGRDGLVQIECEQLKQSPVDYQLYIKKIWVDNQIVQPGDSLLMEASPLFQKEMTLPPYTNSVSFAVIASNWNNLSNVEMEYKLEGFDKYFMPVSNHRINYTNLSPGKYRLIVRGKQAGLTGDYPQTTFNLRVLSPIYTRWWFVLSVTVIVGIVIYMLFSLYWGRYILRQKLREEKQEKIRNEELNQKKLRFFTSISHEFRTPLTLIMGQLEMLLMRRDIKPSIYNLLLGSYKSAKRMNALVDEVIDIRKQEQNCLKLQVAEYNLVEILQEICLSFKDYAAHRNIAFQYIPHAETMEAWIDRSQMEKVIYNLISNAMKYTPEGGTVTVDLTGEEEWIVIRVSDTGIGISAEDLPHVFERFWQADANIETGTHGSGIGLALAKGIVEMHEGKIEAASQVGKGTTFTICLKYGCSFSGKQVVVRKKAEVIKEPDILPLQPDGNSKKQEVAQAKILVVEDNSDLQHFLMQIFGSLYEVRAVSNGEEALSIAREWQPDLVLSDIMMPVMSGLELCSKLKTEMATSHIPVVLLTAKNAEEHVVEGLLTGADDYITKPFNVNILIARCNNIIKERRHLQAIYKKDVESDSSILTANPEDNKLISTAAEIVNKHLADTEFDVQTFARELGVSRTILFSKIKGITGQTPNEYIASLRLKQAASKLQKEPDKSISDIAYECGFSSPSYFIRCFKTNFNETPASFRKQLINRRIQTKQT</sequence>
<dbReference type="Gene3D" id="1.10.287.130">
    <property type="match status" value="1"/>
</dbReference>
<dbReference type="PROSITE" id="PS00041">
    <property type="entry name" value="HTH_ARAC_FAMILY_1"/>
    <property type="match status" value="1"/>
</dbReference>
<dbReference type="InterPro" id="IPR001789">
    <property type="entry name" value="Sig_transdc_resp-reg_receiver"/>
</dbReference>
<feature type="transmembrane region" description="Helical" evidence="13">
    <location>
        <begin position="765"/>
        <end position="787"/>
    </location>
</feature>
<evidence type="ECO:0000256" key="8">
    <source>
        <dbReference type="ARBA" id="ARBA00023012"/>
    </source>
</evidence>
<dbReference type="FunFam" id="3.40.50.2300:FF:000138">
    <property type="entry name" value="Two-component system sensor histidine kinase/response regulator"/>
    <property type="match status" value="1"/>
</dbReference>
<accession>A0AA37KHZ5</accession>
<evidence type="ECO:0000259" key="15">
    <source>
        <dbReference type="PROSITE" id="PS50109"/>
    </source>
</evidence>
<dbReference type="SUPFAM" id="SSF52172">
    <property type="entry name" value="CheY-like"/>
    <property type="match status" value="1"/>
</dbReference>
<evidence type="ECO:0000256" key="10">
    <source>
        <dbReference type="ARBA" id="ARBA00023125"/>
    </source>
</evidence>
<evidence type="ECO:0000259" key="14">
    <source>
        <dbReference type="PROSITE" id="PS01124"/>
    </source>
</evidence>
<dbReference type="CDD" id="cd17574">
    <property type="entry name" value="REC_OmpR"/>
    <property type="match status" value="1"/>
</dbReference>
<dbReference type="SUPFAM" id="SSF101898">
    <property type="entry name" value="NHL repeat"/>
    <property type="match status" value="1"/>
</dbReference>
<dbReference type="Pfam" id="PF12833">
    <property type="entry name" value="HTH_18"/>
    <property type="match status" value="1"/>
</dbReference>
<proteinExistence type="predicted"/>
<dbReference type="InterPro" id="IPR011123">
    <property type="entry name" value="Y_Y_Y"/>
</dbReference>
<dbReference type="Pfam" id="PF02518">
    <property type="entry name" value="HATPase_c"/>
    <property type="match status" value="1"/>
</dbReference>
<evidence type="ECO:0000256" key="13">
    <source>
        <dbReference type="SAM" id="Phobius"/>
    </source>
</evidence>
<dbReference type="PROSITE" id="PS01124">
    <property type="entry name" value="HTH_ARAC_FAMILY_2"/>
    <property type="match status" value="1"/>
</dbReference>
<dbReference type="SUPFAM" id="SSF47384">
    <property type="entry name" value="Homodimeric domain of signal transducing histidine kinase"/>
    <property type="match status" value="1"/>
</dbReference>